<keyword evidence="9" id="KW-1185">Reference proteome</keyword>
<feature type="compositionally biased region" description="Polar residues" evidence="6">
    <location>
        <begin position="16"/>
        <end position="26"/>
    </location>
</feature>
<sequence length="224" mass="24860">MTSAPIRTPQERVETQMEQITSSDGYTQPPPYAALRVKAIQSLLVDKGLVVEDALNEVVDLYENRIGPKDGAAVIARAWAEPEFRQQLLDDGTGTLAELGMTGFEGAHVVFVENTDTVHNVVVCTLCSCYPWAVLGLPPAWYKAPQYRSRAVMEPRDVLQEFGTFVPDDKEVRVWDSTAEIRYIVIPERPAGTEDLTVEQLAELVNRDSMIGTRLATPRQEAIA</sequence>
<feature type="domain" description="Nitrile hydratase alpha/Thiocyanate hydrolase gamma" evidence="7">
    <location>
        <begin position="33"/>
        <end position="213"/>
    </location>
</feature>
<dbReference type="Gene3D" id="3.90.330.10">
    <property type="entry name" value="Nitrile hydratase alpha /Thiocyanate hydrolase gamma"/>
    <property type="match status" value="1"/>
</dbReference>
<comment type="caution">
    <text evidence="8">The sequence shown here is derived from an EMBL/GenBank/DDBJ whole genome shotgun (WGS) entry which is preliminary data.</text>
</comment>
<evidence type="ECO:0000313" key="8">
    <source>
        <dbReference type="EMBL" id="GAA1235926.1"/>
    </source>
</evidence>
<evidence type="ECO:0000259" key="7">
    <source>
        <dbReference type="Pfam" id="PF02979"/>
    </source>
</evidence>
<protein>
    <recommendedName>
        <fullName evidence="2">nitrile hydratase</fullName>
        <ecNumber evidence="2">4.2.1.84</ecNumber>
    </recommendedName>
</protein>
<comment type="catalytic activity">
    <reaction evidence="5">
        <text>an aliphatic primary amide = an aliphatic nitrile + H2O</text>
        <dbReference type="Rhea" id="RHEA:12673"/>
        <dbReference type="ChEBI" id="CHEBI:15377"/>
        <dbReference type="ChEBI" id="CHEBI:65285"/>
        <dbReference type="ChEBI" id="CHEBI:80291"/>
        <dbReference type="EC" id="4.2.1.84"/>
    </reaction>
</comment>
<keyword evidence="3" id="KW-0479">Metal-binding</keyword>
<evidence type="ECO:0000256" key="4">
    <source>
        <dbReference type="ARBA" id="ARBA00023239"/>
    </source>
</evidence>
<evidence type="ECO:0000313" key="9">
    <source>
        <dbReference type="Proteomes" id="UP001500653"/>
    </source>
</evidence>
<dbReference type="SUPFAM" id="SSF56209">
    <property type="entry name" value="Nitrile hydratase alpha chain"/>
    <property type="match status" value="1"/>
</dbReference>
<reference evidence="9" key="1">
    <citation type="journal article" date="2019" name="Int. J. Syst. Evol. Microbiol.">
        <title>The Global Catalogue of Microorganisms (GCM) 10K type strain sequencing project: providing services to taxonomists for standard genome sequencing and annotation.</title>
        <authorList>
            <consortium name="The Broad Institute Genomics Platform"/>
            <consortium name="The Broad Institute Genome Sequencing Center for Infectious Disease"/>
            <person name="Wu L."/>
            <person name="Ma J."/>
        </authorList>
    </citation>
    <scope>NUCLEOTIDE SEQUENCE [LARGE SCALE GENOMIC DNA]</scope>
    <source>
        <strain evidence="9">JCM 13023</strain>
    </source>
</reference>
<dbReference type="InterPro" id="IPR018141">
    <property type="entry name" value="Nitrile_hydratase_asu"/>
</dbReference>
<accession>A0ABP4GTF5</accession>
<proteinExistence type="inferred from homology"/>
<evidence type="ECO:0000256" key="2">
    <source>
        <dbReference type="ARBA" id="ARBA00013079"/>
    </source>
</evidence>
<keyword evidence="4" id="KW-0456">Lyase</keyword>
<dbReference type="RefSeq" id="WP_308292220.1">
    <property type="nucleotide sequence ID" value="NZ_BAAALN010000005.1"/>
</dbReference>
<dbReference type="Pfam" id="PF02979">
    <property type="entry name" value="NHase_alpha"/>
    <property type="match status" value="1"/>
</dbReference>
<gene>
    <name evidence="8" type="primary">nthA_1</name>
    <name evidence="8" type="ORF">GCM10009676_19990</name>
</gene>
<evidence type="ECO:0000256" key="3">
    <source>
        <dbReference type="ARBA" id="ARBA00022723"/>
    </source>
</evidence>
<name>A0ABP4GTF5_9PSEU</name>
<evidence type="ECO:0000256" key="1">
    <source>
        <dbReference type="ARBA" id="ARBA00009363"/>
    </source>
</evidence>
<evidence type="ECO:0000256" key="5">
    <source>
        <dbReference type="ARBA" id="ARBA00044877"/>
    </source>
</evidence>
<dbReference type="NCBIfam" id="TIGR01323">
    <property type="entry name" value="nitrile_alph"/>
    <property type="match status" value="1"/>
</dbReference>
<dbReference type="InterPro" id="IPR004232">
    <property type="entry name" value="CN_Hdrtase_a/SCN_Hdrlase_g"/>
</dbReference>
<dbReference type="InterPro" id="IPR036648">
    <property type="entry name" value="CN_Hdrase_a/SCN_Hdrase_g_sf"/>
</dbReference>
<comment type="similarity">
    <text evidence="1">Belongs to the nitrile hydratase subunit alpha family.</text>
</comment>
<evidence type="ECO:0000256" key="6">
    <source>
        <dbReference type="SAM" id="MobiDB-lite"/>
    </source>
</evidence>
<dbReference type="Proteomes" id="UP001500653">
    <property type="component" value="Unassembled WGS sequence"/>
</dbReference>
<dbReference type="EC" id="4.2.1.84" evidence="2"/>
<dbReference type="InterPro" id="IPR023900">
    <property type="entry name" value="CN_Hdrtase_asu/SCN_Hdrlase_gsu"/>
</dbReference>
<organism evidence="8 9">
    <name type="scientific">Prauserella halophila</name>
    <dbReference type="NCBI Taxonomy" id="185641"/>
    <lineage>
        <taxon>Bacteria</taxon>
        <taxon>Bacillati</taxon>
        <taxon>Actinomycetota</taxon>
        <taxon>Actinomycetes</taxon>
        <taxon>Pseudonocardiales</taxon>
        <taxon>Pseudonocardiaceae</taxon>
        <taxon>Prauserella</taxon>
    </lineage>
</organism>
<dbReference type="PIRSF" id="PIRSF001426">
    <property type="entry name" value="NHase_alpha"/>
    <property type="match status" value="1"/>
</dbReference>
<feature type="region of interest" description="Disordered" evidence="6">
    <location>
        <begin position="1"/>
        <end position="27"/>
    </location>
</feature>
<dbReference type="EMBL" id="BAAALN010000005">
    <property type="protein sequence ID" value="GAA1235926.1"/>
    <property type="molecule type" value="Genomic_DNA"/>
</dbReference>